<dbReference type="InterPro" id="IPR036390">
    <property type="entry name" value="WH_DNA-bd_sf"/>
</dbReference>
<protein>
    <recommendedName>
        <fullName evidence="6">Bifunctional ligase/repressor BirA</fullName>
    </recommendedName>
    <alternativeName>
        <fullName evidence="6">Biotin operon repressor</fullName>
    </alternativeName>
    <alternativeName>
        <fullName evidence="6">Biotin--[acetyl-CoA-carboxylase] ligase</fullName>
        <ecNumber evidence="6">6.3.4.15</ecNumber>
    </alternativeName>
    <alternativeName>
        <fullName evidence="6">Biotin--protein ligase</fullName>
    </alternativeName>
    <alternativeName>
        <fullName evidence="6">Biotin-[acetyl-CoA carboxylase] synthetase</fullName>
    </alternativeName>
</protein>
<dbReference type="SUPFAM" id="SSF50037">
    <property type="entry name" value="C-terminal domain of transcriptional repressors"/>
    <property type="match status" value="1"/>
</dbReference>
<keyword evidence="6" id="KW-0238">DNA-binding</keyword>
<dbReference type="HAMAP" id="MF_00978">
    <property type="entry name" value="Bifunct_BirA"/>
    <property type="match status" value="1"/>
</dbReference>
<dbReference type="InterPro" id="IPR008988">
    <property type="entry name" value="Transcriptional_repressor_C"/>
</dbReference>
<dbReference type="Pfam" id="PF08279">
    <property type="entry name" value="HTH_11"/>
    <property type="match status" value="1"/>
</dbReference>
<dbReference type="AlphaFoldDB" id="A0A4R4AGC5"/>
<feature type="DNA-binding region" description="H-T-H motif" evidence="6">
    <location>
        <begin position="19"/>
        <end position="38"/>
    </location>
</feature>
<comment type="catalytic activity">
    <reaction evidence="5 6">
        <text>biotin + L-lysyl-[protein] + ATP = N(6)-biotinyl-L-lysyl-[protein] + AMP + diphosphate + H(+)</text>
        <dbReference type="Rhea" id="RHEA:11756"/>
        <dbReference type="Rhea" id="RHEA-COMP:9752"/>
        <dbReference type="Rhea" id="RHEA-COMP:10505"/>
        <dbReference type="ChEBI" id="CHEBI:15378"/>
        <dbReference type="ChEBI" id="CHEBI:29969"/>
        <dbReference type="ChEBI" id="CHEBI:30616"/>
        <dbReference type="ChEBI" id="CHEBI:33019"/>
        <dbReference type="ChEBI" id="CHEBI:57586"/>
        <dbReference type="ChEBI" id="CHEBI:83144"/>
        <dbReference type="ChEBI" id="CHEBI:456215"/>
        <dbReference type="EC" id="6.3.4.15"/>
    </reaction>
</comment>
<dbReference type="PROSITE" id="PS51733">
    <property type="entry name" value="BPL_LPL_CATALYTIC"/>
    <property type="match status" value="1"/>
</dbReference>
<name>A0A4R4AGC5_MARGR</name>
<evidence type="ECO:0000313" key="8">
    <source>
        <dbReference type="EMBL" id="TCW38253.1"/>
    </source>
</evidence>
<evidence type="ECO:0000256" key="2">
    <source>
        <dbReference type="ARBA" id="ARBA00022741"/>
    </source>
</evidence>
<feature type="binding site" evidence="6">
    <location>
        <begin position="121"/>
        <end position="123"/>
    </location>
    <ligand>
        <name>biotin</name>
        <dbReference type="ChEBI" id="CHEBI:57586"/>
    </ligand>
</feature>
<comment type="function">
    <text evidence="6">Acts both as a biotin--[acetyl-CoA-carboxylase] ligase and a biotin-operon repressor. In the presence of ATP, BirA activates biotin to form the BirA-biotinyl-5'-adenylate (BirA-bio-5'-AMP or holoBirA) complex. HoloBirA can either transfer the biotinyl moiety to the biotin carboxyl carrier protein (BCCP) subunit of acetyl-CoA carboxylase, or bind to the biotin operator site and inhibit transcription of the operon.</text>
</comment>
<dbReference type="InterPro" id="IPR013196">
    <property type="entry name" value="HTH_11"/>
</dbReference>
<feature type="binding site" evidence="6">
    <location>
        <begin position="93"/>
        <end position="95"/>
    </location>
    <ligand>
        <name>biotin</name>
        <dbReference type="ChEBI" id="CHEBI:57586"/>
    </ligand>
</feature>
<evidence type="ECO:0000256" key="4">
    <source>
        <dbReference type="ARBA" id="ARBA00023267"/>
    </source>
</evidence>
<gene>
    <name evidence="6" type="primary">birA</name>
    <name evidence="8" type="ORF">EDC29_102144</name>
</gene>
<dbReference type="Pfam" id="PF02237">
    <property type="entry name" value="BPL_C"/>
    <property type="match status" value="1"/>
</dbReference>
<feature type="binding site" evidence="6">
    <location>
        <position position="117"/>
    </location>
    <ligand>
        <name>biotin</name>
        <dbReference type="ChEBI" id="CHEBI:57586"/>
    </ligand>
</feature>
<keyword evidence="6" id="KW-0804">Transcription</keyword>
<keyword evidence="1 6" id="KW-0436">Ligase</keyword>
<proteinExistence type="inferred from homology"/>
<dbReference type="GO" id="GO:0004077">
    <property type="term" value="F:biotin--[biotin carboxyl-carrier protein] ligase activity"/>
    <property type="evidence" value="ECO:0007669"/>
    <property type="project" value="UniProtKB-UniRule"/>
</dbReference>
<dbReference type="Gene3D" id="2.30.30.100">
    <property type="match status" value="1"/>
</dbReference>
<dbReference type="NCBIfam" id="TIGR00121">
    <property type="entry name" value="birA_ligase"/>
    <property type="match status" value="1"/>
</dbReference>
<dbReference type="GO" id="GO:0003677">
    <property type="term" value="F:DNA binding"/>
    <property type="evidence" value="ECO:0007669"/>
    <property type="project" value="UniProtKB-UniRule"/>
</dbReference>
<organism evidence="8 9">
    <name type="scientific">Marichromatium gracile</name>
    <name type="common">Chromatium gracile</name>
    <dbReference type="NCBI Taxonomy" id="1048"/>
    <lineage>
        <taxon>Bacteria</taxon>
        <taxon>Pseudomonadati</taxon>
        <taxon>Pseudomonadota</taxon>
        <taxon>Gammaproteobacteria</taxon>
        <taxon>Chromatiales</taxon>
        <taxon>Chromatiaceae</taxon>
        <taxon>Marichromatium</taxon>
    </lineage>
</organism>
<dbReference type="GO" id="GO:0006355">
    <property type="term" value="P:regulation of DNA-templated transcription"/>
    <property type="evidence" value="ECO:0007669"/>
    <property type="project" value="UniProtKB-UniRule"/>
</dbReference>
<comment type="caution">
    <text evidence="8">The sequence shown here is derived from an EMBL/GenBank/DDBJ whole genome shotgun (WGS) entry which is preliminary data.</text>
</comment>
<keyword evidence="6" id="KW-0805">Transcription regulation</keyword>
<dbReference type="RefSeq" id="WP_132228633.1">
    <property type="nucleotide sequence ID" value="NZ_NRRH01000006.1"/>
</dbReference>
<dbReference type="InterPro" id="IPR003142">
    <property type="entry name" value="BPL_C"/>
</dbReference>
<accession>A0A4R4AGC5</accession>
<reference evidence="8 9" key="1">
    <citation type="submission" date="2019-03" db="EMBL/GenBank/DDBJ databases">
        <title>Genomic Encyclopedia of Type Strains, Phase IV (KMG-IV): sequencing the most valuable type-strain genomes for metagenomic binning, comparative biology and taxonomic classification.</title>
        <authorList>
            <person name="Goeker M."/>
        </authorList>
    </citation>
    <scope>NUCLEOTIDE SEQUENCE [LARGE SCALE GENOMIC DNA]</scope>
    <source>
        <strain evidence="8 9">DSM 203</strain>
    </source>
</reference>
<feature type="domain" description="BPL/LPL catalytic" evidence="7">
    <location>
        <begin position="77"/>
        <end position="258"/>
    </location>
</feature>
<dbReference type="Pfam" id="PF03099">
    <property type="entry name" value="BPL_LplA_LipB"/>
    <property type="match status" value="1"/>
</dbReference>
<dbReference type="EMBL" id="SMDC01000002">
    <property type="protein sequence ID" value="TCW38253.1"/>
    <property type="molecule type" value="Genomic_DNA"/>
</dbReference>
<dbReference type="InterPro" id="IPR004408">
    <property type="entry name" value="Biotin_CoA_COase_ligase"/>
</dbReference>
<comment type="similarity">
    <text evidence="6">Belongs to the biotin--protein ligase family.</text>
</comment>
<sequence>MDRQIALIRLLADGEVHSGEAVAAHLGITRAAVWKALRKAAERFGLALESVRGRGYRLAQPLELLERERLLAAMSEQGRARLARLDIHDQIDSTNAWLMREAAAGAPSATLCLAEQQSAGRGRRGRTWVSPFGVNLYGSLLWRSPLAPAALGASSLVAGVVVAEQLAALGVEGVTLKWPNDVLWERRKLAGLLLEVAGESQGPSHLVVGIGINLRMAADQGAAIDQPWVTLAEALPAEVEGVRNALAGRLAEALLEALADYERVGLAPFLARWERFDTLRGQPVALHLGERVIRGRYAGIESDGALRLETAEGVRRFQAGEVSLRPVAEEGR</sequence>
<dbReference type="GO" id="GO:0005524">
    <property type="term" value="F:ATP binding"/>
    <property type="evidence" value="ECO:0007669"/>
    <property type="project" value="UniProtKB-UniRule"/>
</dbReference>
<dbReference type="InterPro" id="IPR004143">
    <property type="entry name" value="BPL_LPL_catalytic"/>
</dbReference>
<dbReference type="PANTHER" id="PTHR12835">
    <property type="entry name" value="BIOTIN PROTEIN LIGASE"/>
    <property type="match status" value="1"/>
</dbReference>
<dbReference type="EC" id="6.3.4.15" evidence="6"/>
<evidence type="ECO:0000256" key="5">
    <source>
        <dbReference type="ARBA" id="ARBA00047846"/>
    </source>
</evidence>
<keyword evidence="4 6" id="KW-0092">Biotin</keyword>
<evidence type="ECO:0000313" key="9">
    <source>
        <dbReference type="Proteomes" id="UP000295247"/>
    </source>
</evidence>
<dbReference type="InterPro" id="IPR030855">
    <property type="entry name" value="Bifunct_BirA"/>
</dbReference>
<dbReference type="GO" id="GO:0005737">
    <property type="term" value="C:cytoplasm"/>
    <property type="evidence" value="ECO:0007669"/>
    <property type="project" value="TreeGrafter"/>
</dbReference>
<keyword evidence="6" id="KW-0678">Repressor</keyword>
<evidence type="ECO:0000259" key="7">
    <source>
        <dbReference type="PROSITE" id="PS51733"/>
    </source>
</evidence>
<keyword evidence="2 6" id="KW-0547">Nucleotide-binding</keyword>
<evidence type="ECO:0000256" key="3">
    <source>
        <dbReference type="ARBA" id="ARBA00022840"/>
    </source>
</evidence>
<dbReference type="Gene3D" id="3.30.930.10">
    <property type="entry name" value="Bira Bifunctional Protein, Domain 2"/>
    <property type="match status" value="1"/>
</dbReference>
<evidence type="ECO:0000256" key="1">
    <source>
        <dbReference type="ARBA" id="ARBA00022598"/>
    </source>
</evidence>
<feature type="binding site" evidence="6">
    <location>
        <position position="188"/>
    </location>
    <ligand>
        <name>biotin</name>
        <dbReference type="ChEBI" id="CHEBI:57586"/>
    </ligand>
</feature>
<keyword evidence="3 6" id="KW-0067">ATP-binding</keyword>
<dbReference type="CDD" id="cd16442">
    <property type="entry name" value="BPL"/>
    <property type="match status" value="1"/>
</dbReference>
<evidence type="ECO:0000256" key="6">
    <source>
        <dbReference type="HAMAP-Rule" id="MF_00978"/>
    </source>
</evidence>
<dbReference type="PANTHER" id="PTHR12835:SF5">
    <property type="entry name" value="BIOTIN--PROTEIN LIGASE"/>
    <property type="match status" value="1"/>
</dbReference>
<dbReference type="SUPFAM" id="SSF46785">
    <property type="entry name" value="Winged helix' DNA-binding domain"/>
    <property type="match status" value="1"/>
</dbReference>
<dbReference type="Proteomes" id="UP000295247">
    <property type="component" value="Unassembled WGS sequence"/>
</dbReference>
<dbReference type="Gene3D" id="1.10.10.10">
    <property type="entry name" value="Winged helix-like DNA-binding domain superfamily/Winged helix DNA-binding domain"/>
    <property type="match status" value="1"/>
</dbReference>
<dbReference type="InterPro" id="IPR036388">
    <property type="entry name" value="WH-like_DNA-bd_sf"/>
</dbReference>
<dbReference type="SUPFAM" id="SSF55681">
    <property type="entry name" value="Class II aaRS and biotin synthetases"/>
    <property type="match status" value="1"/>
</dbReference>
<dbReference type="InterPro" id="IPR045864">
    <property type="entry name" value="aa-tRNA-synth_II/BPL/LPL"/>
</dbReference>
<dbReference type="NCBIfam" id="NF008847">
    <property type="entry name" value="PRK11886.1-2"/>
    <property type="match status" value="1"/>
</dbReference>